<evidence type="ECO:0000313" key="1">
    <source>
        <dbReference type="EMBL" id="KEO58885.1"/>
    </source>
</evidence>
<keyword evidence="2" id="KW-1185">Reference proteome</keyword>
<dbReference type="Proteomes" id="UP000027471">
    <property type="component" value="Unassembled WGS sequence"/>
</dbReference>
<evidence type="ECO:0000313" key="2">
    <source>
        <dbReference type="Proteomes" id="UP000027471"/>
    </source>
</evidence>
<sequence>MARTLASIFTLFRARPDSILEARFDALRTMPELRRNRRLASPFDVMPPSV</sequence>
<reference evidence="1 2" key="1">
    <citation type="journal article" date="2015" name="Antonie Van Leeuwenhoek">
        <title>Thioclava indica sp. nov., isolated from surface seawater of the Indian Ocean.</title>
        <authorList>
            <person name="Liu Y."/>
            <person name="Lai Q."/>
            <person name="Du J."/>
            <person name="Xu H."/>
            <person name="Jiang L."/>
            <person name="Shao Z."/>
        </authorList>
    </citation>
    <scope>NUCLEOTIDE SEQUENCE [LARGE SCALE GENOMIC DNA]</scope>
    <source>
        <strain evidence="1 2">DT23-4</strain>
    </source>
</reference>
<accession>A0A074JSK1</accession>
<dbReference type="AlphaFoldDB" id="A0A074JSK1"/>
<dbReference type="OrthoDB" id="9966922at2"/>
<dbReference type="EMBL" id="AUNB01000031">
    <property type="protein sequence ID" value="KEO58885.1"/>
    <property type="molecule type" value="Genomic_DNA"/>
</dbReference>
<dbReference type="RefSeq" id="WP_156023929.1">
    <property type="nucleotide sequence ID" value="NZ_AUNB01000031.1"/>
</dbReference>
<name>A0A074JSK1_9RHOB</name>
<protein>
    <submittedName>
        <fullName evidence="1">Uncharacterized protein</fullName>
    </submittedName>
</protein>
<proteinExistence type="predicted"/>
<comment type="caution">
    <text evidence="1">The sequence shown here is derived from an EMBL/GenBank/DDBJ whole genome shotgun (WGS) entry which is preliminary data.</text>
</comment>
<organism evidence="1 2">
    <name type="scientific">Thioclava indica</name>
    <dbReference type="NCBI Taxonomy" id="1353528"/>
    <lineage>
        <taxon>Bacteria</taxon>
        <taxon>Pseudomonadati</taxon>
        <taxon>Pseudomonadota</taxon>
        <taxon>Alphaproteobacteria</taxon>
        <taxon>Rhodobacterales</taxon>
        <taxon>Paracoccaceae</taxon>
        <taxon>Thioclava</taxon>
    </lineage>
</organism>
<gene>
    <name evidence="1" type="ORF">DT23_15855</name>
</gene>